<gene>
    <name evidence="2" type="ORF">PR018_21815</name>
</gene>
<dbReference type="InterPro" id="IPR043129">
    <property type="entry name" value="ATPase_NBD"/>
</dbReference>
<evidence type="ECO:0000256" key="1">
    <source>
        <dbReference type="ARBA" id="ARBA00006479"/>
    </source>
</evidence>
<dbReference type="Gene3D" id="1.10.10.10">
    <property type="entry name" value="Winged helix-like DNA-binding domain superfamily/Winged helix DNA-binding domain"/>
    <property type="match status" value="1"/>
</dbReference>
<dbReference type="CDD" id="cd23763">
    <property type="entry name" value="ASKHA_ATPase_ROK"/>
    <property type="match status" value="1"/>
</dbReference>
<dbReference type="Gene3D" id="3.30.420.40">
    <property type="match status" value="2"/>
</dbReference>
<dbReference type="SUPFAM" id="SSF46785">
    <property type="entry name" value="Winged helix' DNA-binding domain"/>
    <property type="match status" value="1"/>
</dbReference>
<reference evidence="2 3" key="2">
    <citation type="journal article" date="2023" name="MicrobiologyOpen">
        <title>Genomics of the tumorigenes clade of the family Rhizobiaceae and description of Rhizobium rhododendri sp. nov.</title>
        <authorList>
            <person name="Kuzmanovic N."/>
            <person name="diCenzo G.C."/>
            <person name="Bunk B."/>
            <person name="Sproeer C."/>
            <person name="Fruehling A."/>
            <person name="Neumann-Schaal M."/>
            <person name="Overmann J."/>
            <person name="Smalla K."/>
        </authorList>
    </citation>
    <scope>NUCLEOTIDE SEQUENCE [LARGE SCALE GENOMIC DNA]</scope>
    <source>
        <strain evidence="3">rho-6.2</strain>
        <plasmid evidence="2 3">unnamed1</plasmid>
    </source>
</reference>
<keyword evidence="3" id="KW-1185">Reference proteome</keyword>
<dbReference type="PANTHER" id="PTHR18964:SF149">
    <property type="entry name" value="BIFUNCTIONAL UDP-N-ACETYLGLUCOSAMINE 2-EPIMERASE_N-ACETYLMANNOSAMINE KINASE"/>
    <property type="match status" value="1"/>
</dbReference>
<dbReference type="SUPFAM" id="SSF53067">
    <property type="entry name" value="Actin-like ATPase domain"/>
    <property type="match status" value="1"/>
</dbReference>
<dbReference type="Pfam" id="PF00480">
    <property type="entry name" value="ROK"/>
    <property type="match status" value="1"/>
</dbReference>
<comment type="similarity">
    <text evidence="1">Belongs to the ROK (NagC/XylR) family.</text>
</comment>
<evidence type="ECO:0000313" key="2">
    <source>
        <dbReference type="EMBL" id="WFS24937.1"/>
    </source>
</evidence>
<dbReference type="InterPro" id="IPR036388">
    <property type="entry name" value="WH-like_DNA-bd_sf"/>
</dbReference>
<protein>
    <submittedName>
        <fullName evidence="2">ROK family transcriptional regulator</fullName>
    </submittedName>
</protein>
<accession>A0ABY8IP45</accession>
<organism evidence="2 3">
    <name type="scientific">Rhizobium rhododendri</name>
    <dbReference type="NCBI Taxonomy" id="2506430"/>
    <lineage>
        <taxon>Bacteria</taxon>
        <taxon>Pseudomonadati</taxon>
        <taxon>Pseudomonadota</taxon>
        <taxon>Alphaproteobacteria</taxon>
        <taxon>Hyphomicrobiales</taxon>
        <taxon>Rhizobiaceae</taxon>
        <taxon>Rhizobium/Agrobacterium group</taxon>
        <taxon>Rhizobium</taxon>
    </lineage>
</organism>
<reference evidence="2 3" key="1">
    <citation type="journal article" date="2019" name="Phytopathology">
        <title>A Novel Group of Rhizobium tumorigenes-Like Agrobacteria Associated with Crown Gall Disease of Rhododendron and Blueberry.</title>
        <authorList>
            <person name="Kuzmanovic N."/>
            <person name="Behrens P."/>
            <person name="Idczak E."/>
            <person name="Wagner S."/>
            <person name="Gotz M."/>
            <person name="Sproer C."/>
            <person name="Bunk B."/>
            <person name="Overmann J."/>
            <person name="Smalla K."/>
        </authorList>
    </citation>
    <scope>NUCLEOTIDE SEQUENCE [LARGE SCALE GENOMIC DNA]</scope>
    <source>
        <strain evidence="3">rho-6.2</strain>
    </source>
</reference>
<sequence>MEQEDNRPIKDEDVRIAGSRIEDARIFNRRLVFETIFQRAPISRVEIAGIVGLKPQTISSITRELLEQGLISEAGRSSGLRGQPQIYLEPHADAGFSVGIHIDRNHCQLMICDLKRRARARLEISCNTRDPEETVARMAEGIAQALDDNAIPRGKVWGIGLVLPTFGSDVYDFDFSMQHWEAWRDVPFVENLQSLCGLQVLVENDATAAAIGERIHRSGAQDATFVYFYIGHGTGAGLIIDGYPFKGVGGNAGELGLLPIAGLDGSPVWPETGAKDILSLTGLAHACGMTEETVDNDELNRLCALRDHRLMNWLASAAAVVRDATAIIEVMFDPGFIAVGGALPRAIVEMLVDRAYPLRPTPAARRDRAFPRLMPAILIHDAAVTGAAMLPIFVNTSHNFRHLYFRQVLGDERPFDGASPV</sequence>
<name>A0ABY8IP45_9HYPH</name>
<dbReference type="RefSeq" id="WP_224129354.1">
    <property type="nucleotide sequence ID" value="NZ_CP117268.1"/>
</dbReference>
<evidence type="ECO:0000313" key="3">
    <source>
        <dbReference type="Proteomes" id="UP000318939"/>
    </source>
</evidence>
<dbReference type="Proteomes" id="UP000318939">
    <property type="component" value="Plasmid unnamed1"/>
</dbReference>
<dbReference type="InterPro" id="IPR036390">
    <property type="entry name" value="WH_DNA-bd_sf"/>
</dbReference>
<dbReference type="EMBL" id="CP117268">
    <property type="protein sequence ID" value="WFS24937.1"/>
    <property type="molecule type" value="Genomic_DNA"/>
</dbReference>
<proteinExistence type="inferred from homology"/>
<keyword evidence="2" id="KW-0614">Plasmid</keyword>
<geneLocation type="plasmid" evidence="2 3">
    <name>unnamed1</name>
</geneLocation>
<dbReference type="PANTHER" id="PTHR18964">
    <property type="entry name" value="ROK (REPRESSOR, ORF, KINASE) FAMILY"/>
    <property type="match status" value="1"/>
</dbReference>
<dbReference type="InterPro" id="IPR000600">
    <property type="entry name" value="ROK"/>
</dbReference>